<dbReference type="InterPro" id="IPR008930">
    <property type="entry name" value="Terpenoid_cyclase/PrenylTrfase"/>
</dbReference>
<keyword evidence="6" id="KW-0677">Repeat</keyword>
<evidence type="ECO:0000256" key="8">
    <source>
        <dbReference type="SAM" id="MobiDB-lite"/>
    </source>
</evidence>
<feature type="compositionally biased region" description="Basic and acidic residues" evidence="8">
    <location>
        <begin position="284"/>
        <end position="293"/>
    </location>
</feature>
<keyword evidence="11" id="KW-1185">Reference proteome</keyword>
<feature type="region of interest" description="Disordered" evidence="8">
    <location>
        <begin position="259"/>
        <end position="293"/>
    </location>
</feature>
<dbReference type="Gene3D" id="1.50.10.20">
    <property type="match status" value="1"/>
</dbReference>
<evidence type="ECO:0000313" key="11">
    <source>
        <dbReference type="Proteomes" id="UP000027920"/>
    </source>
</evidence>
<dbReference type="GO" id="GO:0046872">
    <property type="term" value="F:metal ion binding"/>
    <property type="evidence" value="ECO:0007669"/>
    <property type="project" value="UniProtKB-KW"/>
</dbReference>
<comment type="cofactor">
    <cofactor evidence="1">
        <name>Zn(2+)</name>
        <dbReference type="ChEBI" id="CHEBI:29105"/>
    </cofactor>
</comment>
<keyword evidence="5" id="KW-0479">Metal-binding</keyword>
<proteinExistence type="inferred from homology"/>
<dbReference type="InterPro" id="IPR045089">
    <property type="entry name" value="PGGT1B-like"/>
</dbReference>
<dbReference type="STRING" id="1182545.A0A072PVB3"/>
<evidence type="ECO:0000313" key="10">
    <source>
        <dbReference type="EMBL" id="KEF63258.1"/>
    </source>
</evidence>
<evidence type="ECO:0000256" key="2">
    <source>
        <dbReference type="ARBA" id="ARBA00010497"/>
    </source>
</evidence>
<evidence type="ECO:0000256" key="1">
    <source>
        <dbReference type="ARBA" id="ARBA00001947"/>
    </source>
</evidence>
<comment type="similarity">
    <text evidence="2">Belongs to the protein prenyltransferase subunit beta family.</text>
</comment>
<keyword evidence="7" id="KW-0862">Zinc</keyword>
<dbReference type="GO" id="GO:0004662">
    <property type="term" value="F:CAAX-protein geranylgeranyltransferase activity"/>
    <property type="evidence" value="ECO:0007669"/>
    <property type="project" value="TreeGrafter"/>
</dbReference>
<keyword evidence="4" id="KW-0808">Transferase</keyword>
<feature type="compositionally biased region" description="Acidic residues" evidence="8">
    <location>
        <begin position="259"/>
        <end position="272"/>
    </location>
</feature>
<dbReference type="Pfam" id="PF00432">
    <property type="entry name" value="Prenyltrans"/>
    <property type="match status" value="1"/>
</dbReference>
<gene>
    <name evidence="10" type="ORF">A1O9_01235</name>
</gene>
<sequence length="406" mass="44982">MESLYLDKDRHIKYWKRCAQLLPEPYTAGESSRMSFGFFIVAALDLLGCLETVITLAERHSWIEWIYACQVPHTGGFRGFTGTALAGLRSPHNWHWDPANLPNTYFALATLLILGDDLARVRRQECLAWVKQLQQPDGSFGELLGEGNQIQGGSDPRLCMCAVGTIRILMGKEGQGCSSGIDQLKLQQFLANCQSQEGGIAQAPLLEAHSGLNYCAIATLSFLSQIHNEKPSIRELTAHTGLDIASCARWMLERQTTWIEDEDEDEEEDDEGQNATDAPIAKDQPLDEHSSRDTDLQELDAIAGFCGRSGKIADTCYCFWNVGALTILEKEHLVELDALRRYLLQKVAHIIGGFGKGPGALPDLLHSYLGLAVLAVYKEPGLKELDATFCFSLDAVQNLKRVAWAR</sequence>
<feature type="domain" description="Prenyltransferase alpha-alpha toroid" evidence="9">
    <location>
        <begin position="6"/>
        <end position="390"/>
    </location>
</feature>
<dbReference type="PANTHER" id="PTHR11774">
    <property type="entry name" value="GERANYLGERANYL TRANSFERASE TYPE BETA SUBUNIT"/>
    <property type="match status" value="1"/>
</dbReference>
<evidence type="ECO:0000256" key="4">
    <source>
        <dbReference type="ARBA" id="ARBA00022679"/>
    </source>
</evidence>
<evidence type="ECO:0000256" key="6">
    <source>
        <dbReference type="ARBA" id="ARBA00022737"/>
    </source>
</evidence>
<dbReference type="GO" id="GO:0005953">
    <property type="term" value="C:CAAX-protein geranylgeranyltransferase complex"/>
    <property type="evidence" value="ECO:0007669"/>
    <property type="project" value="TreeGrafter"/>
</dbReference>
<evidence type="ECO:0000256" key="7">
    <source>
        <dbReference type="ARBA" id="ARBA00022833"/>
    </source>
</evidence>
<dbReference type="SUPFAM" id="SSF48239">
    <property type="entry name" value="Terpenoid cyclases/Protein prenyltransferases"/>
    <property type="match status" value="1"/>
</dbReference>
<evidence type="ECO:0000256" key="5">
    <source>
        <dbReference type="ARBA" id="ARBA00022723"/>
    </source>
</evidence>
<evidence type="ECO:0000259" key="9">
    <source>
        <dbReference type="Pfam" id="PF00432"/>
    </source>
</evidence>
<comment type="caution">
    <text evidence="10">The sequence shown here is derived from an EMBL/GenBank/DDBJ whole genome shotgun (WGS) entry which is preliminary data.</text>
</comment>
<dbReference type="InterPro" id="IPR001330">
    <property type="entry name" value="Prenyltrans"/>
</dbReference>
<dbReference type="EMBL" id="AMGV01000001">
    <property type="protein sequence ID" value="KEF63258.1"/>
    <property type="molecule type" value="Genomic_DNA"/>
</dbReference>
<organism evidence="10 11">
    <name type="scientific">Exophiala aquamarina CBS 119918</name>
    <dbReference type="NCBI Taxonomy" id="1182545"/>
    <lineage>
        <taxon>Eukaryota</taxon>
        <taxon>Fungi</taxon>
        <taxon>Dikarya</taxon>
        <taxon>Ascomycota</taxon>
        <taxon>Pezizomycotina</taxon>
        <taxon>Eurotiomycetes</taxon>
        <taxon>Chaetothyriomycetidae</taxon>
        <taxon>Chaetothyriales</taxon>
        <taxon>Herpotrichiellaceae</taxon>
        <taxon>Exophiala</taxon>
    </lineage>
</organism>
<dbReference type="OrthoDB" id="24893at2759"/>
<evidence type="ECO:0000256" key="3">
    <source>
        <dbReference type="ARBA" id="ARBA00022602"/>
    </source>
</evidence>
<accession>A0A072PVB3</accession>
<reference evidence="10 11" key="1">
    <citation type="submission" date="2013-03" db="EMBL/GenBank/DDBJ databases">
        <title>The Genome Sequence of Exophiala aquamarina CBS 119918.</title>
        <authorList>
            <consortium name="The Broad Institute Genomics Platform"/>
            <person name="Cuomo C."/>
            <person name="de Hoog S."/>
            <person name="Gorbushina A."/>
            <person name="Walker B."/>
            <person name="Young S.K."/>
            <person name="Zeng Q."/>
            <person name="Gargeya S."/>
            <person name="Fitzgerald M."/>
            <person name="Haas B."/>
            <person name="Abouelleil A."/>
            <person name="Allen A.W."/>
            <person name="Alvarado L."/>
            <person name="Arachchi H.M."/>
            <person name="Berlin A.M."/>
            <person name="Chapman S.B."/>
            <person name="Gainer-Dewar J."/>
            <person name="Goldberg J."/>
            <person name="Griggs A."/>
            <person name="Gujja S."/>
            <person name="Hansen M."/>
            <person name="Howarth C."/>
            <person name="Imamovic A."/>
            <person name="Ireland A."/>
            <person name="Larimer J."/>
            <person name="McCowan C."/>
            <person name="Murphy C."/>
            <person name="Pearson M."/>
            <person name="Poon T.W."/>
            <person name="Priest M."/>
            <person name="Roberts A."/>
            <person name="Saif S."/>
            <person name="Shea T."/>
            <person name="Sisk P."/>
            <person name="Sykes S."/>
            <person name="Wortman J."/>
            <person name="Nusbaum C."/>
            <person name="Birren B."/>
        </authorList>
    </citation>
    <scope>NUCLEOTIDE SEQUENCE [LARGE SCALE GENOMIC DNA]</scope>
    <source>
        <strain evidence="10 11">CBS 119918</strain>
    </source>
</reference>
<keyword evidence="3" id="KW-0637">Prenyltransferase</keyword>
<dbReference type="RefSeq" id="XP_013265848.1">
    <property type="nucleotide sequence ID" value="XM_013410394.1"/>
</dbReference>
<dbReference type="AlphaFoldDB" id="A0A072PVB3"/>
<protein>
    <recommendedName>
        <fullName evidence="9">Prenyltransferase alpha-alpha toroid domain-containing protein</fullName>
    </recommendedName>
</protein>
<dbReference type="GeneID" id="25276182"/>
<dbReference type="VEuPathDB" id="FungiDB:A1O9_01235"/>
<dbReference type="PANTHER" id="PTHR11774:SF4">
    <property type="entry name" value="GERANYLGERANYL TRANSFERASE TYPE-1 SUBUNIT BETA"/>
    <property type="match status" value="1"/>
</dbReference>
<dbReference type="Proteomes" id="UP000027920">
    <property type="component" value="Unassembled WGS sequence"/>
</dbReference>
<dbReference type="HOGENOM" id="CLU_028946_2_0_1"/>
<name>A0A072PVB3_9EURO</name>